<accession>A0A3G5A647</accession>
<protein>
    <submittedName>
        <fullName evidence="1">Uncharacterized protein</fullName>
    </submittedName>
</protein>
<reference evidence="1" key="1">
    <citation type="submission" date="2018-10" db="EMBL/GenBank/DDBJ databases">
        <title>Hidden diversity of soil giant viruses.</title>
        <authorList>
            <person name="Schulz F."/>
            <person name="Alteio L."/>
            <person name="Goudeau D."/>
            <person name="Ryan E.M."/>
            <person name="Malmstrom R.R."/>
            <person name="Blanchard J."/>
            <person name="Woyke T."/>
        </authorList>
    </citation>
    <scope>NUCLEOTIDE SEQUENCE</scope>
    <source>
        <strain evidence="1">HYV1</strain>
    </source>
</reference>
<proteinExistence type="predicted"/>
<gene>
    <name evidence="1" type="ORF">Hyperionvirus2_75</name>
</gene>
<sequence>MPNTKYIVDTIGKKATAVHDKYFGPNGIVTQGWKKWEKSGKKNRCEIEKKCDHTNDNECEDRNCCPFKRRVFNITQKEIDETKGTIFIHADNALINLCENIRVTSKGHTYAGTVFAIFGNNNRVHFQSHNMIGDNTIPMAIVMGRPDQLSSVAQISGNGRVTGFYYASVCVMNMNLPSVQSMIFTENIATELHHDFLLTTIYFIECLRYAVRNVTIEDNTSKVLQTSIIVAPIMAKDSYGIVQGSRITRTTCANGSAWGYMNMNLGGGLPLISMDGLYVSGVIASEAATGVAILTAKEITGASCQGARIEAADIETTTVNTNATGFMFSGLTDGSIAAVARNVTATITDISQPFVASALFAPDVGLRLAVKAEFITTTVA</sequence>
<organism evidence="1">
    <name type="scientific">Hyperionvirus sp</name>
    <dbReference type="NCBI Taxonomy" id="2487770"/>
    <lineage>
        <taxon>Viruses</taxon>
        <taxon>Varidnaviria</taxon>
        <taxon>Bamfordvirae</taxon>
        <taxon>Nucleocytoviricota</taxon>
        <taxon>Megaviricetes</taxon>
        <taxon>Imitervirales</taxon>
        <taxon>Mimiviridae</taxon>
        <taxon>Klosneuvirinae</taxon>
    </lineage>
</organism>
<name>A0A3G5A647_9VIRU</name>
<dbReference type="EMBL" id="MK072384">
    <property type="protein sequence ID" value="AYV82707.1"/>
    <property type="molecule type" value="Genomic_DNA"/>
</dbReference>
<evidence type="ECO:0000313" key="1">
    <source>
        <dbReference type="EMBL" id="AYV82707.1"/>
    </source>
</evidence>